<protein>
    <submittedName>
        <fullName evidence="1">Uncharacterized protein</fullName>
    </submittedName>
</protein>
<accession>A0A7S4WJX8</accession>
<name>A0A7S4WJX8_9STRA</name>
<proteinExistence type="predicted"/>
<organism evidence="1">
    <name type="scientific">Ditylum brightwellii</name>
    <dbReference type="NCBI Taxonomy" id="49249"/>
    <lineage>
        <taxon>Eukaryota</taxon>
        <taxon>Sar</taxon>
        <taxon>Stramenopiles</taxon>
        <taxon>Ochrophyta</taxon>
        <taxon>Bacillariophyta</taxon>
        <taxon>Mediophyceae</taxon>
        <taxon>Lithodesmiophycidae</taxon>
        <taxon>Lithodesmiales</taxon>
        <taxon>Lithodesmiaceae</taxon>
        <taxon>Ditylum</taxon>
    </lineage>
</organism>
<reference evidence="1" key="1">
    <citation type="submission" date="2021-01" db="EMBL/GenBank/DDBJ databases">
        <authorList>
            <person name="Corre E."/>
            <person name="Pelletier E."/>
            <person name="Niang G."/>
            <person name="Scheremetjew M."/>
            <person name="Finn R."/>
            <person name="Kale V."/>
            <person name="Holt S."/>
            <person name="Cochrane G."/>
            <person name="Meng A."/>
            <person name="Brown T."/>
            <person name="Cohen L."/>
        </authorList>
    </citation>
    <scope>NUCLEOTIDE SEQUENCE</scope>
    <source>
        <strain evidence="1">GSO104</strain>
    </source>
</reference>
<dbReference type="EMBL" id="HBNS01061131">
    <property type="protein sequence ID" value="CAE4668763.1"/>
    <property type="molecule type" value="Transcribed_RNA"/>
</dbReference>
<dbReference type="AlphaFoldDB" id="A0A7S4WJX8"/>
<evidence type="ECO:0000313" key="1">
    <source>
        <dbReference type="EMBL" id="CAE4668763.1"/>
    </source>
</evidence>
<gene>
    <name evidence="1" type="ORF">DBRI00130_LOCUS44052</name>
</gene>
<sequence length="167" mass="18741">MLAQRSIVRNGLKIASQSLKHPPTTLTATPWRSNGLATRSIHFLPLLGLWGVKHISTWTLYNACKNYGWHRVYRRLLEQNRLINKSNPAIQSNTKDVIRMAIEIPPKFEAQISQYSGIIVPFLEKVADRAVTRMPGFLVAAAKFIIGSQKPVKVLRDLAEASAKIAK</sequence>